<comment type="caution">
    <text evidence="11">The sequence shown here is derived from an EMBL/GenBank/DDBJ whole genome shotgun (WGS) entry which is preliminary data.</text>
</comment>
<dbReference type="InterPro" id="IPR015919">
    <property type="entry name" value="Cadherin-like_sf"/>
</dbReference>
<keyword evidence="12" id="KW-1185">Reference proteome</keyword>
<dbReference type="GO" id="GO:0005509">
    <property type="term" value="F:calcium ion binding"/>
    <property type="evidence" value="ECO:0007669"/>
    <property type="project" value="UniProtKB-UniRule"/>
</dbReference>
<keyword evidence="7" id="KW-0472">Membrane</keyword>
<dbReference type="Gene3D" id="2.60.40.60">
    <property type="entry name" value="Cadherins"/>
    <property type="match status" value="2"/>
</dbReference>
<dbReference type="GO" id="GO:0034332">
    <property type="term" value="P:adherens junction organization"/>
    <property type="evidence" value="ECO:0007669"/>
    <property type="project" value="TreeGrafter"/>
</dbReference>
<comment type="subcellular location">
    <subcellularLocation>
        <location evidence="1">Membrane</location>
        <topology evidence="1">Single-pass membrane protein</topology>
    </subcellularLocation>
</comment>
<dbReference type="GO" id="GO:0005912">
    <property type="term" value="C:adherens junction"/>
    <property type="evidence" value="ECO:0007669"/>
    <property type="project" value="TreeGrafter"/>
</dbReference>
<evidence type="ECO:0000256" key="8">
    <source>
        <dbReference type="PROSITE-ProRule" id="PRU00043"/>
    </source>
</evidence>
<gene>
    <name evidence="11" type="ORF">MNOR_LOCUS27878</name>
</gene>
<keyword evidence="3" id="KW-0732">Signal</keyword>
<dbReference type="PROSITE" id="PS00232">
    <property type="entry name" value="CADHERIN_1"/>
    <property type="match status" value="1"/>
</dbReference>
<keyword evidence="4" id="KW-0677">Repeat</keyword>
<evidence type="ECO:0000259" key="10">
    <source>
        <dbReference type="PROSITE" id="PS50268"/>
    </source>
</evidence>
<evidence type="ECO:0000313" key="12">
    <source>
        <dbReference type="Proteomes" id="UP001497623"/>
    </source>
</evidence>
<organism evidence="11 12">
    <name type="scientific">Meganyctiphanes norvegica</name>
    <name type="common">Northern krill</name>
    <name type="synonym">Thysanopoda norvegica</name>
    <dbReference type="NCBI Taxonomy" id="48144"/>
    <lineage>
        <taxon>Eukaryota</taxon>
        <taxon>Metazoa</taxon>
        <taxon>Ecdysozoa</taxon>
        <taxon>Arthropoda</taxon>
        <taxon>Crustacea</taxon>
        <taxon>Multicrustacea</taxon>
        <taxon>Malacostraca</taxon>
        <taxon>Eumalacostraca</taxon>
        <taxon>Eucarida</taxon>
        <taxon>Euphausiacea</taxon>
        <taxon>Euphausiidae</taxon>
        <taxon>Meganyctiphanes</taxon>
    </lineage>
</organism>
<dbReference type="AlphaFoldDB" id="A0AAV2RS66"/>
<feature type="domain" description="Cadherin" evidence="10">
    <location>
        <begin position="124"/>
        <end position="217"/>
    </location>
</feature>
<dbReference type="GO" id="GO:0000902">
    <property type="term" value="P:cell morphogenesis"/>
    <property type="evidence" value="ECO:0007669"/>
    <property type="project" value="TreeGrafter"/>
</dbReference>
<sequence length="343" mass="39209">ATRLLSNSGDGHLNFVEGKYCATLPEDAPLGTTVVQVSATHSKGARIRYSITGGNRDGIFTVDQRKGLIILAAHLDYESHFTHELVVTCEVRGDNQHSISPEINHAIVAVTVTDVNDNPPEFTSTLSTITVIEEDLRDLPELLIKVSATDVDTVDSGRLHYSVVGDGMDGLSDHDKHFEIHPITGELFQIRALDRDPPVGKAMWRLTIQVYDGQNPGDIQTSSEQETQTNYDIRPNRSRRKRSRSDNDQNIHKQFMNRRTKELKEDQGENISYIKKEFSFIMPQVEFMNKNFIQQDKDKLTRETFSQSHQVIMKRHRRGYRKLRKRRIESSQWTQILQVVVVQ</sequence>
<dbReference type="CDD" id="cd11304">
    <property type="entry name" value="Cadherin_repeat"/>
    <property type="match status" value="2"/>
</dbReference>
<dbReference type="SMART" id="SM00112">
    <property type="entry name" value="CA"/>
    <property type="match status" value="2"/>
</dbReference>
<evidence type="ECO:0000256" key="4">
    <source>
        <dbReference type="ARBA" id="ARBA00022737"/>
    </source>
</evidence>
<dbReference type="PRINTS" id="PR00205">
    <property type="entry name" value="CADHERIN"/>
</dbReference>
<reference evidence="11 12" key="1">
    <citation type="submission" date="2024-05" db="EMBL/GenBank/DDBJ databases">
        <authorList>
            <person name="Wallberg A."/>
        </authorList>
    </citation>
    <scope>NUCLEOTIDE SEQUENCE [LARGE SCALE GENOMIC DNA]</scope>
</reference>
<dbReference type="EMBL" id="CAXKWB010029966">
    <property type="protein sequence ID" value="CAL4136838.1"/>
    <property type="molecule type" value="Genomic_DNA"/>
</dbReference>
<dbReference type="PANTHER" id="PTHR24027">
    <property type="entry name" value="CADHERIN-23"/>
    <property type="match status" value="1"/>
</dbReference>
<dbReference type="GO" id="GO:0044331">
    <property type="term" value="P:cell-cell adhesion mediated by cadherin"/>
    <property type="evidence" value="ECO:0007669"/>
    <property type="project" value="TreeGrafter"/>
</dbReference>
<feature type="non-terminal residue" evidence="11">
    <location>
        <position position="1"/>
    </location>
</feature>
<dbReference type="Pfam" id="PF00028">
    <property type="entry name" value="Cadherin"/>
    <property type="match status" value="2"/>
</dbReference>
<name>A0AAV2RS66_MEGNR</name>
<dbReference type="GO" id="GO:0016339">
    <property type="term" value="P:calcium-dependent cell-cell adhesion via plasma membrane cell adhesion molecules"/>
    <property type="evidence" value="ECO:0007669"/>
    <property type="project" value="TreeGrafter"/>
</dbReference>
<keyword evidence="6" id="KW-1133">Transmembrane helix</keyword>
<accession>A0AAV2RS66</accession>
<evidence type="ECO:0000256" key="2">
    <source>
        <dbReference type="ARBA" id="ARBA00022692"/>
    </source>
</evidence>
<evidence type="ECO:0000256" key="1">
    <source>
        <dbReference type="ARBA" id="ARBA00004167"/>
    </source>
</evidence>
<dbReference type="GO" id="GO:0007156">
    <property type="term" value="P:homophilic cell adhesion via plasma membrane adhesion molecules"/>
    <property type="evidence" value="ECO:0007669"/>
    <property type="project" value="InterPro"/>
</dbReference>
<evidence type="ECO:0000256" key="9">
    <source>
        <dbReference type="SAM" id="MobiDB-lite"/>
    </source>
</evidence>
<dbReference type="PANTHER" id="PTHR24027:SF422">
    <property type="entry name" value="CADHERIN DOMAIN-CONTAINING PROTEIN"/>
    <property type="match status" value="1"/>
</dbReference>
<dbReference type="GO" id="GO:0016477">
    <property type="term" value="P:cell migration"/>
    <property type="evidence" value="ECO:0007669"/>
    <property type="project" value="TreeGrafter"/>
</dbReference>
<protein>
    <recommendedName>
        <fullName evidence="10">Cadherin domain-containing protein</fullName>
    </recommendedName>
</protein>
<keyword evidence="2" id="KW-0812">Transmembrane</keyword>
<dbReference type="InterPro" id="IPR002126">
    <property type="entry name" value="Cadherin-like_dom"/>
</dbReference>
<dbReference type="SUPFAM" id="SSF49313">
    <property type="entry name" value="Cadherin-like"/>
    <property type="match status" value="2"/>
</dbReference>
<feature type="domain" description="Cadherin" evidence="10">
    <location>
        <begin position="16"/>
        <end position="122"/>
    </location>
</feature>
<dbReference type="InterPro" id="IPR039808">
    <property type="entry name" value="Cadherin"/>
</dbReference>
<feature type="compositionally biased region" description="Polar residues" evidence="9">
    <location>
        <begin position="217"/>
        <end position="231"/>
    </location>
</feature>
<evidence type="ECO:0000256" key="6">
    <source>
        <dbReference type="ARBA" id="ARBA00022989"/>
    </source>
</evidence>
<dbReference type="GO" id="GO:0007043">
    <property type="term" value="P:cell-cell junction assembly"/>
    <property type="evidence" value="ECO:0007669"/>
    <property type="project" value="TreeGrafter"/>
</dbReference>
<keyword evidence="5 8" id="KW-0106">Calcium</keyword>
<evidence type="ECO:0000256" key="5">
    <source>
        <dbReference type="ARBA" id="ARBA00022837"/>
    </source>
</evidence>
<evidence type="ECO:0000256" key="7">
    <source>
        <dbReference type="ARBA" id="ARBA00023136"/>
    </source>
</evidence>
<dbReference type="InterPro" id="IPR020894">
    <property type="entry name" value="Cadherin_CS"/>
</dbReference>
<evidence type="ECO:0000313" key="11">
    <source>
        <dbReference type="EMBL" id="CAL4136838.1"/>
    </source>
</evidence>
<dbReference type="GO" id="GO:0016342">
    <property type="term" value="C:catenin complex"/>
    <property type="evidence" value="ECO:0007669"/>
    <property type="project" value="TreeGrafter"/>
</dbReference>
<evidence type="ECO:0000256" key="3">
    <source>
        <dbReference type="ARBA" id="ARBA00022729"/>
    </source>
</evidence>
<dbReference type="PROSITE" id="PS50268">
    <property type="entry name" value="CADHERIN_2"/>
    <property type="match status" value="2"/>
</dbReference>
<feature type="region of interest" description="Disordered" evidence="9">
    <location>
        <begin position="215"/>
        <end position="250"/>
    </location>
</feature>
<proteinExistence type="predicted"/>
<dbReference type="GO" id="GO:0008013">
    <property type="term" value="F:beta-catenin binding"/>
    <property type="evidence" value="ECO:0007669"/>
    <property type="project" value="TreeGrafter"/>
</dbReference>
<dbReference type="GO" id="GO:0045296">
    <property type="term" value="F:cadherin binding"/>
    <property type="evidence" value="ECO:0007669"/>
    <property type="project" value="TreeGrafter"/>
</dbReference>
<dbReference type="Proteomes" id="UP001497623">
    <property type="component" value="Unassembled WGS sequence"/>
</dbReference>